<reference evidence="2" key="1">
    <citation type="submission" date="2021-10" db="EMBL/GenBank/DDBJ databases">
        <title>De novo Genome Assembly of Clathrus columnatus (Basidiomycota, Fungi) Using Illumina and Nanopore Sequence Data.</title>
        <authorList>
            <person name="Ogiso-Tanaka E."/>
            <person name="Itagaki H."/>
            <person name="Hosoya T."/>
            <person name="Hosaka K."/>
        </authorList>
    </citation>
    <scope>NUCLEOTIDE SEQUENCE</scope>
    <source>
        <strain evidence="2">MO-923</strain>
    </source>
</reference>
<sequence length="233" mass="26166">MADNLHRLAANHWNKPETSDCTIVIPKDALLNQDDPVNHPSKREDNDNVTPGANDYSRSKQPNVPIMLHQQYLSVQSTLIQSILDGTRGSSQNISSSQDNTGKLSYSKMLQQQGSHLSADTFLIHSSWSPRLLPSSRPNHPIIFLPVPDPVCFPHLIHYMYFGSFHHIEDCLQKGSLTWQGVVRNVEYLGMRVEIKAALGRYHRIWMKPSSTLTLEGNDGSEPGDDSEDEITP</sequence>
<name>A0AAV5AHZ6_9AGAM</name>
<feature type="compositionally biased region" description="Acidic residues" evidence="1">
    <location>
        <begin position="222"/>
        <end position="233"/>
    </location>
</feature>
<keyword evidence="3" id="KW-1185">Reference proteome</keyword>
<organism evidence="2 3">
    <name type="scientific">Clathrus columnatus</name>
    <dbReference type="NCBI Taxonomy" id="1419009"/>
    <lineage>
        <taxon>Eukaryota</taxon>
        <taxon>Fungi</taxon>
        <taxon>Dikarya</taxon>
        <taxon>Basidiomycota</taxon>
        <taxon>Agaricomycotina</taxon>
        <taxon>Agaricomycetes</taxon>
        <taxon>Phallomycetidae</taxon>
        <taxon>Phallales</taxon>
        <taxon>Clathraceae</taxon>
        <taxon>Clathrus</taxon>
    </lineage>
</organism>
<dbReference type="EMBL" id="BPWL01000007">
    <property type="protein sequence ID" value="GJJ12313.1"/>
    <property type="molecule type" value="Genomic_DNA"/>
</dbReference>
<dbReference type="Proteomes" id="UP001050691">
    <property type="component" value="Unassembled WGS sequence"/>
</dbReference>
<accession>A0AAV5AHZ6</accession>
<dbReference type="AlphaFoldDB" id="A0AAV5AHZ6"/>
<evidence type="ECO:0000256" key="1">
    <source>
        <dbReference type="SAM" id="MobiDB-lite"/>
    </source>
</evidence>
<proteinExistence type="predicted"/>
<gene>
    <name evidence="2" type="ORF">Clacol_006554</name>
</gene>
<protein>
    <submittedName>
        <fullName evidence="2">Uncharacterized protein</fullName>
    </submittedName>
</protein>
<evidence type="ECO:0000313" key="3">
    <source>
        <dbReference type="Proteomes" id="UP001050691"/>
    </source>
</evidence>
<feature type="region of interest" description="Disordered" evidence="1">
    <location>
        <begin position="213"/>
        <end position="233"/>
    </location>
</feature>
<comment type="caution">
    <text evidence="2">The sequence shown here is derived from an EMBL/GenBank/DDBJ whole genome shotgun (WGS) entry which is preliminary data.</text>
</comment>
<feature type="region of interest" description="Disordered" evidence="1">
    <location>
        <begin position="31"/>
        <end position="60"/>
    </location>
</feature>
<evidence type="ECO:0000313" key="2">
    <source>
        <dbReference type="EMBL" id="GJJ12313.1"/>
    </source>
</evidence>